<evidence type="ECO:0000259" key="9">
    <source>
        <dbReference type="Pfam" id="PF16355"/>
    </source>
</evidence>
<dbReference type="InterPro" id="IPR006103">
    <property type="entry name" value="Glyco_hydro_2_cat"/>
</dbReference>
<evidence type="ECO:0000259" key="5">
    <source>
        <dbReference type="Pfam" id="PF00703"/>
    </source>
</evidence>
<dbReference type="SUPFAM" id="SSF51445">
    <property type="entry name" value="(Trans)glycosidases"/>
    <property type="match status" value="1"/>
</dbReference>
<feature type="domain" description="Glycoside hydrolase family 2 immunoglobulin-like beta-sandwich" evidence="5">
    <location>
        <begin position="239"/>
        <end position="335"/>
    </location>
</feature>
<dbReference type="Gene3D" id="2.60.40.10">
    <property type="entry name" value="Immunoglobulins"/>
    <property type="match status" value="2"/>
</dbReference>
<dbReference type="Pfam" id="PF02836">
    <property type="entry name" value="Glyco_hydro_2_C"/>
    <property type="match status" value="1"/>
</dbReference>
<proteinExistence type="inferred from homology"/>
<dbReference type="Gene3D" id="3.20.20.80">
    <property type="entry name" value="Glycosidases"/>
    <property type="match status" value="1"/>
</dbReference>
<evidence type="ECO:0000256" key="4">
    <source>
        <dbReference type="SAM" id="SignalP"/>
    </source>
</evidence>
<evidence type="ECO:0000259" key="6">
    <source>
        <dbReference type="Pfam" id="PF02836"/>
    </source>
</evidence>
<dbReference type="Pfam" id="PF11721">
    <property type="entry name" value="Malectin"/>
    <property type="match status" value="1"/>
</dbReference>
<dbReference type="Pfam" id="PF16355">
    <property type="entry name" value="DUF4982"/>
    <property type="match status" value="1"/>
</dbReference>
<feature type="domain" description="Glycosyl hydrolases family 2 sugar binding" evidence="7">
    <location>
        <begin position="82"/>
        <end position="213"/>
    </location>
</feature>
<reference evidence="10 11" key="1">
    <citation type="submission" date="2019-11" db="EMBL/GenBank/DDBJ databases">
        <title>Metabolism of dissolved organic matter in forest soils.</title>
        <authorList>
            <person name="Cyle K.T."/>
            <person name="Wilhelm R.C."/>
            <person name="Martinez C.E."/>
        </authorList>
    </citation>
    <scope>NUCLEOTIDE SEQUENCE [LARGE SCALE GENOMIC DNA]</scope>
    <source>
        <strain evidence="10 11">1N</strain>
    </source>
</reference>
<feature type="domain" description="Malectin" evidence="8">
    <location>
        <begin position="755"/>
        <end position="898"/>
    </location>
</feature>
<keyword evidence="3" id="KW-0326">Glycosidase</keyword>
<protein>
    <submittedName>
        <fullName evidence="10">DUF4982 domain-containing protein</fullName>
    </submittedName>
</protein>
<dbReference type="SUPFAM" id="SSF49785">
    <property type="entry name" value="Galactose-binding domain-like"/>
    <property type="match status" value="2"/>
</dbReference>
<sequence length="914" mass="98442">MPKSLLRITTGPTFAAPRKCRKSTHFAVLGIALALAACVCRADEGARVTPTEVRASQALTQGWKFVQDDSLTDAAALAATGQNWQDVSLPHTWNAQDAASTNATVPYKRGLGWYRLEFDTPEAGARKWLEFGAASIVADVWLNGQKLGQHQGAFTAFRFDVTDKLAASGKNVLLVKVDNREAVTGKELTAIAPLGGDFNMSGGLYRDVKLVETAAPVHFDLGDMGGPGVYARTGAVTGSRATVDVRAKLKSDSTQDGDYLIRVSVLDASGQLAGSVQKTVTLKAGSNVEVAQEVAVDHAHLWQGVDDPYQYRLIAELVKSDGTTIDKVIQSFGIRQLRFDPNAGFFLNGKHMPLHGVDLHQDALGKGWAISTRDIDESLGLIKEMGANSVRLAHYPHSPYTLERASQLGLVVWAELPLVNQTSIPGCGGPVTDAFKANAKQQLQELIRQQYNRASVAMWSVGNETTLGCRTSTTGIDNVTPLLKALHALAKAEDSSRVTTYADLGQDVPYGHQFTSTGGITDIWAINRYYLWYYGSSAAEFGAHVDALHAKYPNQPIGISEYGAGSAVTQHSDNPLGGLTESNNTGQPVVYQPEEYASYVHEQIYGAIASRKYIWGSYVWNMFDFGSGTRNEGDVQGVNTKGLVTYDRKTKKDAFYFYKANLSSEPVTYITGRRYTNRAYATVDVKVYSNTDSVQLSLNGTTIGALTQDQCTMKVCVFRNVKLSPGANKLTASGNHGGRTVNDWVEWSLNTQGVRIAAGQYTTGFTSSTGALFGSDNFFVGGTAEWLVPKSGVALRSGVPIDRTAVSGTVDPQLFANVRRGRFSYDIPLDNGMYSVTLGFLEPGKATAVGGRVFSVDANGVTVLPDLDVLAAAGAYRTVITRTFPVTVTGGRLKLDFKPSVGEAVVSNISITKN</sequence>
<accession>A0ABX2BP92</accession>
<keyword evidence="4" id="KW-0732">Signal</keyword>
<dbReference type="EMBL" id="WOEY01000038">
    <property type="protein sequence ID" value="NPT41698.1"/>
    <property type="molecule type" value="Genomic_DNA"/>
</dbReference>
<comment type="caution">
    <text evidence="10">The sequence shown here is derived from an EMBL/GenBank/DDBJ whole genome shotgun (WGS) entry which is preliminary data.</text>
</comment>
<dbReference type="InterPro" id="IPR036156">
    <property type="entry name" value="Beta-gal/glucu_dom_sf"/>
</dbReference>
<dbReference type="InterPro" id="IPR006104">
    <property type="entry name" value="Glyco_hydro_2_N"/>
</dbReference>
<dbReference type="InterPro" id="IPR006102">
    <property type="entry name" value="Ig-like_GH2"/>
</dbReference>
<evidence type="ECO:0000256" key="2">
    <source>
        <dbReference type="ARBA" id="ARBA00022801"/>
    </source>
</evidence>
<evidence type="ECO:0000259" key="7">
    <source>
        <dbReference type="Pfam" id="PF02837"/>
    </source>
</evidence>
<gene>
    <name evidence="10" type="ORF">GNZ12_10270</name>
</gene>
<dbReference type="PRINTS" id="PR00132">
    <property type="entry name" value="GLHYDRLASE2"/>
</dbReference>
<dbReference type="PANTHER" id="PTHR42732">
    <property type="entry name" value="BETA-GALACTOSIDASE"/>
    <property type="match status" value="1"/>
</dbReference>
<evidence type="ECO:0000313" key="10">
    <source>
        <dbReference type="EMBL" id="NPT41698.1"/>
    </source>
</evidence>
<dbReference type="Pfam" id="PF02837">
    <property type="entry name" value="Glyco_hydro_2_N"/>
    <property type="match status" value="1"/>
</dbReference>
<evidence type="ECO:0000256" key="3">
    <source>
        <dbReference type="ARBA" id="ARBA00023295"/>
    </source>
</evidence>
<dbReference type="InterPro" id="IPR021720">
    <property type="entry name" value="Malectin_dom"/>
</dbReference>
<dbReference type="Gene3D" id="2.60.120.260">
    <property type="entry name" value="Galactose-binding domain-like"/>
    <property type="match status" value="1"/>
</dbReference>
<dbReference type="Proteomes" id="UP000652198">
    <property type="component" value="Unassembled WGS sequence"/>
</dbReference>
<evidence type="ECO:0000256" key="1">
    <source>
        <dbReference type="ARBA" id="ARBA00007401"/>
    </source>
</evidence>
<dbReference type="InterPro" id="IPR051913">
    <property type="entry name" value="GH2_Domain-Containing"/>
</dbReference>
<dbReference type="InterPro" id="IPR013783">
    <property type="entry name" value="Ig-like_fold"/>
</dbReference>
<dbReference type="InterPro" id="IPR008979">
    <property type="entry name" value="Galactose-bd-like_sf"/>
</dbReference>
<feature type="domain" description="Glycoside hydrolase family 2 catalytic" evidence="6">
    <location>
        <begin position="344"/>
        <end position="656"/>
    </location>
</feature>
<organism evidence="10 11">
    <name type="scientific">Paraburkholderia solitsugae</name>
    <dbReference type="NCBI Taxonomy" id="2675748"/>
    <lineage>
        <taxon>Bacteria</taxon>
        <taxon>Pseudomonadati</taxon>
        <taxon>Pseudomonadota</taxon>
        <taxon>Betaproteobacteria</taxon>
        <taxon>Burkholderiales</taxon>
        <taxon>Burkholderiaceae</taxon>
        <taxon>Paraburkholderia</taxon>
    </lineage>
</organism>
<dbReference type="InterPro" id="IPR006101">
    <property type="entry name" value="Glyco_hydro_2"/>
</dbReference>
<dbReference type="Pfam" id="PF00703">
    <property type="entry name" value="Glyco_hydro_2"/>
    <property type="match status" value="1"/>
</dbReference>
<dbReference type="PANTHER" id="PTHR42732:SF1">
    <property type="entry name" value="BETA-MANNOSIDASE"/>
    <property type="match status" value="1"/>
</dbReference>
<dbReference type="Gene3D" id="2.60.120.430">
    <property type="entry name" value="Galactose-binding lectin"/>
    <property type="match status" value="1"/>
</dbReference>
<comment type="similarity">
    <text evidence="1">Belongs to the glycosyl hydrolase 2 family.</text>
</comment>
<name>A0ABX2BP92_9BURK</name>
<keyword evidence="2" id="KW-0378">Hydrolase</keyword>
<evidence type="ECO:0000313" key="11">
    <source>
        <dbReference type="Proteomes" id="UP000652198"/>
    </source>
</evidence>
<keyword evidence="11" id="KW-1185">Reference proteome</keyword>
<dbReference type="RefSeq" id="WP_172310244.1">
    <property type="nucleotide sequence ID" value="NZ_WOEY01000038.1"/>
</dbReference>
<feature type="domain" description="DUF4982" evidence="9">
    <location>
        <begin position="682"/>
        <end position="741"/>
    </location>
</feature>
<feature type="chain" id="PRO_5046954642" evidence="4">
    <location>
        <begin position="43"/>
        <end position="914"/>
    </location>
</feature>
<evidence type="ECO:0000259" key="8">
    <source>
        <dbReference type="Pfam" id="PF11721"/>
    </source>
</evidence>
<dbReference type="InterPro" id="IPR017853">
    <property type="entry name" value="GH"/>
</dbReference>
<dbReference type="InterPro" id="IPR032311">
    <property type="entry name" value="DUF4982"/>
</dbReference>
<dbReference type="SUPFAM" id="SSF49303">
    <property type="entry name" value="beta-Galactosidase/glucuronidase domain"/>
    <property type="match status" value="1"/>
</dbReference>
<feature type="signal peptide" evidence="4">
    <location>
        <begin position="1"/>
        <end position="42"/>
    </location>
</feature>